<organism evidence="2 3">
    <name type="scientific">Antarctobacter heliothermus</name>
    <dbReference type="NCBI Taxonomy" id="74033"/>
    <lineage>
        <taxon>Bacteria</taxon>
        <taxon>Pseudomonadati</taxon>
        <taxon>Pseudomonadota</taxon>
        <taxon>Alphaproteobacteria</taxon>
        <taxon>Rhodobacterales</taxon>
        <taxon>Roseobacteraceae</taxon>
        <taxon>Antarctobacter</taxon>
    </lineage>
</organism>
<dbReference type="Proteomes" id="UP000198440">
    <property type="component" value="Unassembled WGS sequence"/>
</dbReference>
<proteinExistence type="predicted"/>
<gene>
    <name evidence="2" type="ORF">SAMN04488078_104823</name>
</gene>
<dbReference type="EMBL" id="FZON01000048">
    <property type="protein sequence ID" value="SNT00158.1"/>
    <property type="molecule type" value="Genomic_DNA"/>
</dbReference>
<name>A0A239J3X3_9RHOB</name>
<protein>
    <submittedName>
        <fullName evidence="2">Uncharacterized protein</fullName>
    </submittedName>
</protein>
<accession>A0A239J3X3</accession>
<evidence type="ECO:0000313" key="3">
    <source>
        <dbReference type="Proteomes" id="UP000198440"/>
    </source>
</evidence>
<sequence length="66" mass="7226">MSLISNKNLPIARRIAPDPLRPFSRSPAVDPGTGRRHLPRAYTLAYGPQSPTQNMEAVHASPHQSP</sequence>
<evidence type="ECO:0000313" key="2">
    <source>
        <dbReference type="EMBL" id="SNT00158.1"/>
    </source>
</evidence>
<feature type="region of interest" description="Disordered" evidence="1">
    <location>
        <begin position="17"/>
        <end position="66"/>
    </location>
</feature>
<evidence type="ECO:0000256" key="1">
    <source>
        <dbReference type="SAM" id="MobiDB-lite"/>
    </source>
</evidence>
<dbReference type="AlphaFoldDB" id="A0A239J3X3"/>
<reference evidence="2 3" key="1">
    <citation type="submission" date="2017-06" db="EMBL/GenBank/DDBJ databases">
        <authorList>
            <person name="Kim H.J."/>
            <person name="Triplett B.A."/>
        </authorList>
    </citation>
    <scope>NUCLEOTIDE SEQUENCE [LARGE SCALE GENOMIC DNA]</scope>
    <source>
        <strain evidence="2 3">DSM 11445</strain>
    </source>
</reference>